<evidence type="ECO:0000313" key="3">
    <source>
        <dbReference type="Proteomes" id="UP001597011"/>
    </source>
</evidence>
<evidence type="ECO:0000313" key="2">
    <source>
        <dbReference type="EMBL" id="MFD0837333.1"/>
    </source>
</evidence>
<keyword evidence="3" id="KW-1185">Reference proteome</keyword>
<protein>
    <submittedName>
        <fullName evidence="2">Sugar phosphate isomerase/epimerase family protein</fullName>
    </submittedName>
</protein>
<evidence type="ECO:0000259" key="1">
    <source>
        <dbReference type="Pfam" id="PF01261"/>
    </source>
</evidence>
<proteinExistence type="predicted"/>
<dbReference type="InterPro" id="IPR013022">
    <property type="entry name" value="Xyl_isomerase-like_TIM-brl"/>
</dbReference>
<dbReference type="Pfam" id="PF01261">
    <property type="entry name" value="AP_endonuc_2"/>
    <property type="match status" value="1"/>
</dbReference>
<gene>
    <name evidence="2" type="ORF">ACFQ0I_16255</name>
</gene>
<reference evidence="3" key="1">
    <citation type="journal article" date="2019" name="Int. J. Syst. Evol. Microbiol.">
        <title>The Global Catalogue of Microorganisms (GCM) 10K type strain sequencing project: providing services to taxonomists for standard genome sequencing and annotation.</title>
        <authorList>
            <consortium name="The Broad Institute Genomics Platform"/>
            <consortium name="The Broad Institute Genome Sequencing Center for Infectious Disease"/>
            <person name="Wu L."/>
            <person name="Ma J."/>
        </authorList>
    </citation>
    <scope>NUCLEOTIDE SEQUENCE [LARGE SCALE GENOMIC DNA]</scope>
    <source>
        <strain evidence="3">CCUG 60529</strain>
    </source>
</reference>
<accession>A0ABW3BWL1</accession>
<keyword evidence="2" id="KW-0413">Isomerase</keyword>
<dbReference type="InterPro" id="IPR036237">
    <property type="entry name" value="Xyl_isomerase-like_sf"/>
</dbReference>
<comment type="caution">
    <text evidence="2">The sequence shown here is derived from an EMBL/GenBank/DDBJ whole genome shotgun (WGS) entry which is preliminary data.</text>
</comment>
<dbReference type="RefSeq" id="WP_379944017.1">
    <property type="nucleotide sequence ID" value="NZ_JBHTIB010000028.1"/>
</dbReference>
<feature type="domain" description="Xylose isomerase-like TIM barrel" evidence="1">
    <location>
        <begin position="19"/>
        <end position="244"/>
    </location>
</feature>
<dbReference type="Proteomes" id="UP001597011">
    <property type="component" value="Unassembled WGS sequence"/>
</dbReference>
<organism evidence="2 3">
    <name type="scientific">Mariniflexile aquimaris</name>
    <dbReference type="NCBI Taxonomy" id="881009"/>
    <lineage>
        <taxon>Bacteria</taxon>
        <taxon>Pseudomonadati</taxon>
        <taxon>Bacteroidota</taxon>
        <taxon>Flavobacteriia</taxon>
        <taxon>Flavobacteriales</taxon>
        <taxon>Flavobacteriaceae</taxon>
        <taxon>Mariniflexile</taxon>
    </lineage>
</organism>
<dbReference type="GO" id="GO:0016853">
    <property type="term" value="F:isomerase activity"/>
    <property type="evidence" value="ECO:0007669"/>
    <property type="project" value="UniProtKB-KW"/>
</dbReference>
<sequence length="249" mass="28927">MAYDSMQRSPQERISMLKELGFTKYAYDWRDKHLDDTETELKLARENNIEIISVWLWLNAERDSLGRLSPSNERIFEILKAQQIKTTLWVSFSNNFFKNLTQEQSIFKASEFITFVYEKAQEIDCNIALYNHSGWFGDINNQIEIINALPQHKLTMVYNFHHAHQYLDDFPQIAQKIMPYLACVNLNGMTKDGPKISPIGSGDFEKDMIKQLRDNGFKGPWGIMGHVENKDAKSVLEQNINGLRSLITK</sequence>
<dbReference type="SUPFAM" id="SSF51658">
    <property type="entry name" value="Xylose isomerase-like"/>
    <property type="match status" value="1"/>
</dbReference>
<dbReference type="Gene3D" id="3.20.20.150">
    <property type="entry name" value="Divalent-metal-dependent TIM barrel enzymes"/>
    <property type="match status" value="1"/>
</dbReference>
<dbReference type="EMBL" id="JBHTIB010000028">
    <property type="protein sequence ID" value="MFD0837333.1"/>
    <property type="molecule type" value="Genomic_DNA"/>
</dbReference>
<name>A0ABW3BWL1_9FLAO</name>